<comment type="subcellular location">
    <subcellularLocation>
        <location evidence="1">Membrane</location>
        <topology evidence="1">Multi-pass membrane protein</topology>
    </subcellularLocation>
</comment>
<dbReference type="STRING" id="90262.A0A1X2I6V1"/>
<dbReference type="InterPro" id="IPR036837">
    <property type="entry name" value="Cation_efflux_CTD_sf"/>
</dbReference>
<evidence type="ECO:0000256" key="7">
    <source>
        <dbReference type="ARBA" id="ARBA00023136"/>
    </source>
</evidence>
<evidence type="ECO:0000313" key="12">
    <source>
        <dbReference type="EMBL" id="ORZ09620.1"/>
    </source>
</evidence>
<evidence type="ECO:0000256" key="1">
    <source>
        <dbReference type="ARBA" id="ARBA00004141"/>
    </source>
</evidence>
<name>A0A1X2I6V1_9FUNG</name>
<dbReference type="SUPFAM" id="SSF160240">
    <property type="entry name" value="Cation efflux protein cytoplasmic domain-like"/>
    <property type="match status" value="1"/>
</dbReference>
<dbReference type="SUPFAM" id="SSF161111">
    <property type="entry name" value="Cation efflux protein transmembrane domain-like"/>
    <property type="match status" value="1"/>
</dbReference>
<evidence type="ECO:0000256" key="2">
    <source>
        <dbReference type="ARBA" id="ARBA00008873"/>
    </source>
</evidence>
<evidence type="ECO:0000256" key="4">
    <source>
        <dbReference type="ARBA" id="ARBA00022692"/>
    </source>
</evidence>
<feature type="transmembrane region" description="Helical" evidence="9">
    <location>
        <begin position="12"/>
        <end position="35"/>
    </location>
</feature>
<keyword evidence="3" id="KW-0813">Transport</keyword>
<protein>
    <submittedName>
        <fullName evidence="12">Cation efflux family-domain-containing protein</fullName>
    </submittedName>
</protein>
<feature type="transmembrane region" description="Helical" evidence="9">
    <location>
        <begin position="209"/>
        <end position="234"/>
    </location>
</feature>
<feature type="compositionally biased region" description="Low complexity" evidence="8">
    <location>
        <begin position="329"/>
        <end position="338"/>
    </location>
</feature>
<evidence type="ECO:0000256" key="9">
    <source>
        <dbReference type="SAM" id="Phobius"/>
    </source>
</evidence>
<evidence type="ECO:0000313" key="13">
    <source>
        <dbReference type="Proteomes" id="UP000193560"/>
    </source>
</evidence>
<gene>
    <name evidence="12" type="ORF">BCR42DRAFT_423793</name>
</gene>
<dbReference type="GO" id="GO:0006882">
    <property type="term" value="P:intracellular zinc ion homeostasis"/>
    <property type="evidence" value="ECO:0007669"/>
    <property type="project" value="TreeGrafter"/>
</dbReference>
<dbReference type="InterPro" id="IPR027470">
    <property type="entry name" value="Cation_efflux_CTD"/>
</dbReference>
<dbReference type="Proteomes" id="UP000193560">
    <property type="component" value="Unassembled WGS sequence"/>
</dbReference>
<keyword evidence="5" id="KW-0862">Zinc</keyword>
<evidence type="ECO:0000256" key="3">
    <source>
        <dbReference type="ARBA" id="ARBA00022448"/>
    </source>
</evidence>
<dbReference type="InterPro" id="IPR058533">
    <property type="entry name" value="Cation_efflux_TM"/>
</dbReference>
<feature type="compositionally biased region" description="Basic and acidic residues" evidence="8">
    <location>
        <begin position="315"/>
        <end position="325"/>
    </location>
</feature>
<keyword evidence="7 9" id="KW-0472">Membrane</keyword>
<dbReference type="InterPro" id="IPR027469">
    <property type="entry name" value="Cation_efflux_TMD_sf"/>
</dbReference>
<organism evidence="12 13">
    <name type="scientific">Absidia repens</name>
    <dbReference type="NCBI Taxonomy" id="90262"/>
    <lineage>
        <taxon>Eukaryota</taxon>
        <taxon>Fungi</taxon>
        <taxon>Fungi incertae sedis</taxon>
        <taxon>Mucoromycota</taxon>
        <taxon>Mucoromycotina</taxon>
        <taxon>Mucoromycetes</taxon>
        <taxon>Mucorales</taxon>
        <taxon>Cunninghamellaceae</taxon>
        <taxon>Absidia</taxon>
    </lineage>
</organism>
<evidence type="ECO:0000256" key="8">
    <source>
        <dbReference type="SAM" id="MobiDB-lite"/>
    </source>
</evidence>
<proteinExistence type="inferred from homology"/>
<feature type="domain" description="Cation efflux protein cytoplasmic" evidence="11">
    <location>
        <begin position="239"/>
        <end position="309"/>
    </location>
</feature>
<reference evidence="12 13" key="1">
    <citation type="submission" date="2016-07" db="EMBL/GenBank/DDBJ databases">
        <title>Pervasive Adenine N6-methylation of Active Genes in Fungi.</title>
        <authorList>
            <consortium name="DOE Joint Genome Institute"/>
            <person name="Mondo S.J."/>
            <person name="Dannebaum R.O."/>
            <person name="Kuo R.C."/>
            <person name="Labutti K."/>
            <person name="Haridas S."/>
            <person name="Kuo A."/>
            <person name="Salamov A."/>
            <person name="Ahrendt S.R."/>
            <person name="Lipzen A."/>
            <person name="Sullivan W."/>
            <person name="Andreopoulos W.B."/>
            <person name="Clum A."/>
            <person name="Lindquist E."/>
            <person name="Daum C."/>
            <person name="Ramamoorthy G.K."/>
            <person name="Gryganskyi A."/>
            <person name="Culley D."/>
            <person name="Magnuson J.K."/>
            <person name="James T.Y."/>
            <person name="O'Malley M.A."/>
            <person name="Stajich J.E."/>
            <person name="Spatafora J.W."/>
            <person name="Visel A."/>
            <person name="Grigoriev I.V."/>
        </authorList>
    </citation>
    <scope>NUCLEOTIDE SEQUENCE [LARGE SCALE GENOMIC DNA]</scope>
    <source>
        <strain evidence="12 13">NRRL 1336</strain>
    </source>
</reference>
<dbReference type="EMBL" id="MCGE01000027">
    <property type="protein sequence ID" value="ORZ09620.1"/>
    <property type="molecule type" value="Genomic_DNA"/>
</dbReference>
<dbReference type="OrthoDB" id="9944568at2759"/>
<keyword evidence="4 9" id="KW-0812">Transmembrane</keyword>
<feature type="region of interest" description="Disordered" evidence="8">
    <location>
        <begin position="138"/>
        <end position="163"/>
    </location>
</feature>
<dbReference type="PANTHER" id="PTHR45820">
    <property type="entry name" value="FI23527P1"/>
    <property type="match status" value="1"/>
</dbReference>
<feature type="region of interest" description="Disordered" evidence="8">
    <location>
        <begin position="311"/>
        <end position="346"/>
    </location>
</feature>
<feature type="transmembrane region" description="Helical" evidence="9">
    <location>
        <begin position="174"/>
        <end position="197"/>
    </location>
</feature>
<dbReference type="Pfam" id="PF16916">
    <property type="entry name" value="ZT_dimer"/>
    <property type="match status" value="1"/>
</dbReference>
<keyword evidence="6 9" id="KW-1133">Transmembrane helix</keyword>
<evidence type="ECO:0000256" key="5">
    <source>
        <dbReference type="ARBA" id="ARBA00022833"/>
    </source>
</evidence>
<feature type="domain" description="Cation efflux protein transmembrane" evidence="10">
    <location>
        <begin position="9"/>
        <end position="234"/>
    </location>
</feature>
<feature type="compositionally biased region" description="Basic and acidic residues" evidence="8">
    <location>
        <begin position="145"/>
        <end position="163"/>
    </location>
</feature>
<evidence type="ECO:0000259" key="10">
    <source>
        <dbReference type="Pfam" id="PF01545"/>
    </source>
</evidence>
<dbReference type="Pfam" id="PF01545">
    <property type="entry name" value="Cation_efflux"/>
    <property type="match status" value="1"/>
</dbReference>
<evidence type="ECO:0000256" key="6">
    <source>
        <dbReference type="ARBA" id="ARBA00022989"/>
    </source>
</evidence>
<dbReference type="PANTHER" id="PTHR45820:SF4">
    <property type="entry name" value="ZINC TRANSPORTER 63C, ISOFORM F"/>
    <property type="match status" value="1"/>
</dbReference>
<comment type="caution">
    <text evidence="12">The sequence shown here is derived from an EMBL/GenBank/DDBJ whole genome shotgun (WGS) entry which is preliminary data.</text>
</comment>
<dbReference type="NCBIfam" id="TIGR01297">
    <property type="entry name" value="CDF"/>
    <property type="match status" value="1"/>
</dbReference>
<dbReference type="GO" id="GO:0016020">
    <property type="term" value="C:membrane"/>
    <property type="evidence" value="ECO:0007669"/>
    <property type="project" value="UniProtKB-SubCell"/>
</dbReference>
<feature type="transmembrane region" description="Helical" evidence="9">
    <location>
        <begin position="112"/>
        <end position="132"/>
    </location>
</feature>
<dbReference type="AlphaFoldDB" id="A0A1X2I6V1"/>
<dbReference type="GO" id="GO:0005385">
    <property type="term" value="F:zinc ion transmembrane transporter activity"/>
    <property type="evidence" value="ECO:0007669"/>
    <property type="project" value="TreeGrafter"/>
</dbReference>
<evidence type="ECO:0000259" key="11">
    <source>
        <dbReference type="Pfam" id="PF16916"/>
    </source>
</evidence>
<dbReference type="Gene3D" id="1.20.1510.10">
    <property type="entry name" value="Cation efflux protein transmembrane domain"/>
    <property type="match status" value="1"/>
</dbReference>
<feature type="transmembrane region" description="Helical" evidence="9">
    <location>
        <begin position="80"/>
        <end position="100"/>
    </location>
</feature>
<sequence length="397" mass="44174">MLSRTNRIYIMMFLNGGFFVTEIIIGYYVSSLALIADSFHMLNDLISLMVALWAIRLANRPPQNQSKYSYGWQRAEILGALLNGVFLLALCFTILMEAIQRFIHMEPMSNPVMVLITGGAGLVANILGLFLFHEHGHGHSHGHDHHHESTSDAEKQGPHQHQHVDGGHLNMKGIFLHVLGDALGNIGVMAAALFIWLTPFSWRFYMDPAISLLIAIIIFTSAIPLVKATSFILLQGVPHSVKLDDVRESLLQIPGVYSVHELHIWQLSDTKFVASLHVLISEGNYMELSAQMRKALHRFGVHSATIQPEFLNGNTEKHDSHDNTDNYRSSSALSTSSTDIHTSQQPMPEDLIESQVEGINADSATCLLRCIENDSCYEQACCPPPYNQTPTNDASNH</sequence>
<accession>A0A1X2I6V1</accession>
<comment type="similarity">
    <text evidence="2">Belongs to the cation diffusion facilitator (CDF) transporter (TC 2.A.4) family. SLC30A subfamily.</text>
</comment>
<dbReference type="InterPro" id="IPR002524">
    <property type="entry name" value="Cation_efflux"/>
</dbReference>
<keyword evidence="13" id="KW-1185">Reference proteome</keyword>